<feature type="transmembrane region" description="Helical" evidence="1">
    <location>
        <begin position="187"/>
        <end position="207"/>
    </location>
</feature>
<protein>
    <recommendedName>
        <fullName evidence="4">ABC-2 type transport system permease protein</fullName>
    </recommendedName>
</protein>
<feature type="transmembrane region" description="Helical" evidence="1">
    <location>
        <begin position="472"/>
        <end position="491"/>
    </location>
</feature>
<feature type="transmembrane region" description="Helical" evidence="1">
    <location>
        <begin position="516"/>
        <end position="535"/>
    </location>
</feature>
<feature type="transmembrane region" description="Helical" evidence="1">
    <location>
        <begin position="427"/>
        <end position="451"/>
    </location>
</feature>
<reference evidence="2 3" key="1">
    <citation type="submission" date="2020-01" db="EMBL/GenBank/DDBJ databases">
        <title>Natronorubrum sp. JWXQ-INN 674 isolated from Inner Mongolia Autonomous Region of China.</title>
        <authorList>
            <person name="Xue Q."/>
        </authorList>
    </citation>
    <scope>NUCLEOTIDE SEQUENCE [LARGE SCALE GENOMIC DNA]</scope>
    <source>
        <strain evidence="2 3">JWXQ-INN-674</strain>
    </source>
</reference>
<evidence type="ECO:0000313" key="2">
    <source>
        <dbReference type="EMBL" id="MXV64508.1"/>
    </source>
</evidence>
<gene>
    <name evidence="2" type="ORF">GS429_21025</name>
</gene>
<keyword evidence="1" id="KW-1133">Transmembrane helix</keyword>
<name>A0A6B0VSJ1_9EURY</name>
<keyword evidence="3" id="KW-1185">Reference proteome</keyword>
<comment type="caution">
    <text evidence="2">The sequence shown here is derived from an EMBL/GenBank/DDBJ whole genome shotgun (WGS) entry which is preliminary data.</text>
</comment>
<feature type="transmembrane region" description="Helical" evidence="1">
    <location>
        <begin position="150"/>
        <end position="175"/>
    </location>
</feature>
<dbReference type="EMBL" id="WUYX01000071">
    <property type="protein sequence ID" value="MXV64508.1"/>
    <property type="molecule type" value="Genomic_DNA"/>
</dbReference>
<feature type="transmembrane region" description="Helical" evidence="1">
    <location>
        <begin position="246"/>
        <end position="268"/>
    </location>
</feature>
<evidence type="ECO:0000313" key="3">
    <source>
        <dbReference type="Proteomes" id="UP000434101"/>
    </source>
</evidence>
<sequence length="553" mass="57508">MPRVPVVVAKTEFRRTIRAVSNERTKLLMMAALAVFMLGSVVVAGGYLLPELGAQVAESVSPSEADLATDLVTGGVAVGWLFLVFMVGIRTFTAAATVDKPAFLLTSTSLRNTVIGVIGAEILLFATWLVPPAILLSSAFASGAGTILPVPLTLVVVALALITAVPVGFVIGVWVRHLVTVYEPIARYRMVIFVGFWVLYFGAIATGRFNVVMGELFTALQGSPLGWPGHLLLAGVPNVPASSATIVGAIVGGAVLGTVATAIGIASARVHWFADPARFDDAEESTEQESSDRLSGVLSRGLSRPIRTVTVTAIRRTKRAPIRLVYVGYPLLGAIGFVQGIVQSGTVPSYVAVLLSLYVVWAAGALFTLNPLGDLGRALPAVVTSTLTGRQAINGLVIAGALVAVPIALLVSLVLGVISPLSLEQTAALVAGTVVGAVVTPALATGIGSVFPRFGSVNVTNNREAVMPSKTAFIVYSLAIMLPTAAAVVLYTDSPELLAELIATISAWTPGPELSVSARGITVAAWTVLVVGLAAPPASYQYAAEQFDWYTLE</sequence>
<feature type="transmembrane region" description="Helical" evidence="1">
    <location>
        <begin position="110"/>
        <end position="130"/>
    </location>
</feature>
<feature type="transmembrane region" description="Helical" evidence="1">
    <location>
        <begin position="324"/>
        <end position="342"/>
    </location>
</feature>
<accession>A0A6B0VSJ1</accession>
<evidence type="ECO:0008006" key="4">
    <source>
        <dbReference type="Google" id="ProtNLM"/>
    </source>
</evidence>
<keyword evidence="1" id="KW-0472">Membrane</keyword>
<keyword evidence="1" id="KW-0812">Transmembrane</keyword>
<dbReference type="RefSeq" id="WP_160067874.1">
    <property type="nucleotide sequence ID" value="NZ_WUYX01000071.1"/>
</dbReference>
<proteinExistence type="predicted"/>
<feature type="transmembrane region" description="Helical" evidence="1">
    <location>
        <begin position="68"/>
        <end position="89"/>
    </location>
</feature>
<dbReference type="Proteomes" id="UP000434101">
    <property type="component" value="Unassembled WGS sequence"/>
</dbReference>
<feature type="transmembrane region" description="Helical" evidence="1">
    <location>
        <begin position="348"/>
        <end position="372"/>
    </location>
</feature>
<evidence type="ECO:0000256" key="1">
    <source>
        <dbReference type="SAM" id="Phobius"/>
    </source>
</evidence>
<feature type="transmembrane region" description="Helical" evidence="1">
    <location>
        <begin position="27"/>
        <end position="48"/>
    </location>
</feature>
<dbReference type="OrthoDB" id="293659at2157"/>
<feature type="transmembrane region" description="Helical" evidence="1">
    <location>
        <begin position="393"/>
        <end position="415"/>
    </location>
</feature>
<dbReference type="AlphaFoldDB" id="A0A6B0VSJ1"/>
<organism evidence="2 3">
    <name type="scientific">Natronorubrum halalkaliphilum</name>
    <dbReference type="NCBI Taxonomy" id="2691917"/>
    <lineage>
        <taxon>Archaea</taxon>
        <taxon>Methanobacteriati</taxon>
        <taxon>Methanobacteriota</taxon>
        <taxon>Stenosarchaea group</taxon>
        <taxon>Halobacteria</taxon>
        <taxon>Halobacteriales</taxon>
        <taxon>Natrialbaceae</taxon>
        <taxon>Natronorubrum</taxon>
    </lineage>
</organism>